<dbReference type="AlphaFoldDB" id="A0A4P9YW96"/>
<reference evidence="8" key="1">
    <citation type="journal article" date="2018" name="Nat. Microbiol.">
        <title>Leveraging single-cell genomics to expand the fungal tree of life.</title>
        <authorList>
            <person name="Ahrendt S.R."/>
            <person name="Quandt C.A."/>
            <person name="Ciobanu D."/>
            <person name="Clum A."/>
            <person name="Salamov A."/>
            <person name="Andreopoulos B."/>
            <person name="Cheng J.F."/>
            <person name="Woyke T."/>
            <person name="Pelin A."/>
            <person name="Henrissat B."/>
            <person name="Reynolds N.K."/>
            <person name="Benny G.L."/>
            <person name="Smith M.E."/>
            <person name="James T.Y."/>
            <person name="Grigoriev I.V."/>
        </authorList>
    </citation>
    <scope>NUCLEOTIDE SEQUENCE [LARGE SCALE GENOMIC DNA]</scope>
    <source>
        <strain evidence="8">Benny S71-1</strain>
    </source>
</reference>
<evidence type="ECO:0000256" key="4">
    <source>
        <dbReference type="ARBA" id="ARBA00022917"/>
    </source>
</evidence>
<dbReference type="InterPro" id="IPR002305">
    <property type="entry name" value="aa-tRNA-synth_Ic"/>
</dbReference>
<name>A0A4P9YW96_9FUNG</name>
<dbReference type="SUPFAM" id="SSF52374">
    <property type="entry name" value="Nucleotidylyl transferase"/>
    <property type="match status" value="1"/>
</dbReference>
<dbReference type="GO" id="GO:0005524">
    <property type="term" value="F:ATP binding"/>
    <property type="evidence" value="ECO:0007669"/>
    <property type="project" value="UniProtKB-KW"/>
</dbReference>
<dbReference type="EMBL" id="KZ990893">
    <property type="protein sequence ID" value="RKP23541.1"/>
    <property type="molecule type" value="Genomic_DNA"/>
</dbReference>
<dbReference type="Gene3D" id="3.40.50.620">
    <property type="entry name" value="HUPs"/>
    <property type="match status" value="1"/>
</dbReference>
<sequence>MTPPRLLPLRLSRQLTRSAVSVQPRRYQSSSSTPMRILSGIQPTGIPQLGNYLGALRNWIDLQARPAPADTISHDGGSGTDIFYCIVDLHALTVPRPPAELQRGIRDMARVLLACGVDPRRSHLFVQSEVPEHSELAWILGCQTPMGWLNRMTQWKVAIDEARDHAVDTVEHPYANRYH</sequence>
<dbReference type="GO" id="GO:0004830">
    <property type="term" value="F:tryptophan-tRNA ligase activity"/>
    <property type="evidence" value="ECO:0007669"/>
    <property type="project" value="TreeGrafter"/>
</dbReference>
<evidence type="ECO:0000256" key="6">
    <source>
        <dbReference type="RuleBase" id="RU363036"/>
    </source>
</evidence>
<accession>A0A4P9YW96</accession>
<evidence type="ECO:0000256" key="1">
    <source>
        <dbReference type="ARBA" id="ARBA00022598"/>
    </source>
</evidence>
<evidence type="ECO:0000256" key="3">
    <source>
        <dbReference type="ARBA" id="ARBA00022840"/>
    </source>
</evidence>
<dbReference type="InterPro" id="IPR014729">
    <property type="entry name" value="Rossmann-like_a/b/a_fold"/>
</dbReference>
<comment type="similarity">
    <text evidence="6">Belongs to the class-I aminoacyl-tRNA synthetase family.</text>
</comment>
<keyword evidence="2 6" id="KW-0547">Nucleotide-binding</keyword>
<keyword evidence="4 6" id="KW-0648">Protein biosynthesis</keyword>
<evidence type="ECO:0000256" key="5">
    <source>
        <dbReference type="ARBA" id="ARBA00023146"/>
    </source>
</evidence>
<keyword evidence="5 6" id="KW-0030">Aminoacyl-tRNA synthetase</keyword>
<gene>
    <name evidence="7" type="ORF">SYNPS1DRAFT_30707</name>
</gene>
<dbReference type="OrthoDB" id="15808at2759"/>
<dbReference type="Pfam" id="PF00579">
    <property type="entry name" value="tRNA-synt_1b"/>
    <property type="match status" value="1"/>
</dbReference>
<dbReference type="GO" id="GO:0070183">
    <property type="term" value="P:mitochondrial tryptophanyl-tRNA aminoacylation"/>
    <property type="evidence" value="ECO:0007669"/>
    <property type="project" value="TreeGrafter"/>
</dbReference>
<evidence type="ECO:0000313" key="8">
    <source>
        <dbReference type="Proteomes" id="UP000278143"/>
    </source>
</evidence>
<organism evidence="7 8">
    <name type="scientific">Syncephalis pseudoplumigaleata</name>
    <dbReference type="NCBI Taxonomy" id="1712513"/>
    <lineage>
        <taxon>Eukaryota</taxon>
        <taxon>Fungi</taxon>
        <taxon>Fungi incertae sedis</taxon>
        <taxon>Zoopagomycota</taxon>
        <taxon>Zoopagomycotina</taxon>
        <taxon>Zoopagomycetes</taxon>
        <taxon>Zoopagales</taxon>
        <taxon>Piptocephalidaceae</taxon>
        <taxon>Syncephalis</taxon>
    </lineage>
</organism>
<keyword evidence="8" id="KW-1185">Reference proteome</keyword>
<evidence type="ECO:0000256" key="2">
    <source>
        <dbReference type="ARBA" id="ARBA00022741"/>
    </source>
</evidence>
<dbReference type="PANTHER" id="PTHR43766:SF1">
    <property type="entry name" value="TRYPTOPHAN--TRNA LIGASE, MITOCHONDRIAL"/>
    <property type="match status" value="1"/>
</dbReference>
<dbReference type="GO" id="GO:0005759">
    <property type="term" value="C:mitochondrial matrix"/>
    <property type="evidence" value="ECO:0007669"/>
    <property type="project" value="TreeGrafter"/>
</dbReference>
<protein>
    <submittedName>
        <fullName evidence="7">tRNA synthetases class I-domain-containing protein</fullName>
    </submittedName>
</protein>
<proteinExistence type="inferred from homology"/>
<dbReference type="PANTHER" id="PTHR43766">
    <property type="entry name" value="TRYPTOPHAN--TRNA LIGASE, MITOCHONDRIAL"/>
    <property type="match status" value="1"/>
</dbReference>
<keyword evidence="3 6" id="KW-0067">ATP-binding</keyword>
<dbReference type="InterPro" id="IPR050203">
    <property type="entry name" value="Trp-tRNA_synthetase"/>
</dbReference>
<dbReference type="Proteomes" id="UP000278143">
    <property type="component" value="Unassembled WGS sequence"/>
</dbReference>
<keyword evidence="1 6" id="KW-0436">Ligase</keyword>
<evidence type="ECO:0000313" key="7">
    <source>
        <dbReference type="EMBL" id="RKP23541.1"/>
    </source>
</evidence>